<feature type="compositionally biased region" description="Polar residues" evidence="1">
    <location>
        <begin position="231"/>
        <end position="245"/>
    </location>
</feature>
<reference evidence="2 3" key="1">
    <citation type="submission" date="2015-06" db="EMBL/GenBank/DDBJ databases">
        <title>Draft genome of the ant-associated black yeast Phialophora attae CBS 131958.</title>
        <authorList>
            <person name="Moreno L.F."/>
            <person name="Stielow B.J."/>
            <person name="de Hoog S."/>
            <person name="Vicente V.A."/>
            <person name="Weiss V.A."/>
            <person name="de Vries M."/>
            <person name="Cruz L.M."/>
            <person name="Souza E.M."/>
        </authorList>
    </citation>
    <scope>NUCLEOTIDE SEQUENCE [LARGE SCALE GENOMIC DNA]</scope>
    <source>
        <strain evidence="2 3">CBS 131958</strain>
    </source>
</reference>
<feature type="region of interest" description="Disordered" evidence="1">
    <location>
        <begin position="330"/>
        <end position="359"/>
    </location>
</feature>
<feature type="region of interest" description="Disordered" evidence="1">
    <location>
        <begin position="1"/>
        <end position="28"/>
    </location>
</feature>
<dbReference type="VEuPathDB" id="FungiDB:AB675_11761"/>
<name>A0A0N1GZZ2_9EURO</name>
<dbReference type="EMBL" id="LFJN01000028">
    <property type="protein sequence ID" value="KPI36826.1"/>
    <property type="molecule type" value="Genomic_DNA"/>
</dbReference>
<dbReference type="OrthoDB" id="4158258at2759"/>
<sequence>MPSHNLPVPPQHQPVRPPPSNFDSSARRESIGRVMNFVVFAVLPPRLPDGMVAPPTGLGPADAMGWDERLNWTHNEKVDSEADGQPSQRRKSSIWRKLAPTTQRTRRGTDSNNGGSELPPFQFKQVPYDVWRKHYAKDAQGMYRGTHAPAEDCLLKPEDVAKWRLEAPKTKADLWTRGSEALPVYGEVRAEEGVPEYDGLDAPAYDADAATALRQASGEPTVDAPLEDAQRNGSTASALSATFSHGGSGSGVPIPEHHAEHDGGYGEESMMRPPAREYSAVQQQLGQPHHLAAPEQQRQSQSITQLPQQQEQKKIIANGMTAEQIIAAEKEKNANKPKGNMSWKQRVKKGTEWAMMGAS</sequence>
<keyword evidence="3" id="KW-1185">Reference proteome</keyword>
<dbReference type="AlphaFoldDB" id="A0A0N1GZZ2"/>
<organism evidence="2 3">
    <name type="scientific">Cyphellophora attinorum</name>
    <dbReference type="NCBI Taxonomy" id="1664694"/>
    <lineage>
        <taxon>Eukaryota</taxon>
        <taxon>Fungi</taxon>
        <taxon>Dikarya</taxon>
        <taxon>Ascomycota</taxon>
        <taxon>Pezizomycotina</taxon>
        <taxon>Eurotiomycetes</taxon>
        <taxon>Chaetothyriomycetidae</taxon>
        <taxon>Chaetothyriales</taxon>
        <taxon>Cyphellophoraceae</taxon>
        <taxon>Cyphellophora</taxon>
    </lineage>
</organism>
<feature type="compositionally biased region" description="Pro residues" evidence="1">
    <location>
        <begin position="7"/>
        <end position="20"/>
    </location>
</feature>
<evidence type="ECO:0000313" key="2">
    <source>
        <dbReference type="EMBL" id="KPI36826.1"/>
    </source>
</evidence>
<comment type="caution">
    <text evidence="2">The sequence shown here is derived from an EMBL/GenBank/DDBJ whole genome shotgun (WGS) entry which is preliminary data.</text>
</comment>
<evidence type="ECO:0000313" key="3">
    <source>
        <dbReference type="Proteomes" id="UP000038010"/>
    </source>
</evidence>
<feature type="compositionally biased region" description="Basic and acidic residues" evidence="1">
    <location>
        <begin position="255"/>
        <end position="264"/>
    </location>
</feature>
<accession>A0A0N1GZZ2</accession>
<gene>
    <name evidence="2" type="ORF">AB675_11761</name>
</gene>
<feature type="region of interest" description="Disordered" evidence="1">
    <location>
        <begin position="215"/>
        <end position="303"/>
    </location>
</feature>
<dbReference type="RefSeq" id="XP_017996789.1">
    <property type="nucleotide sequence ID" value="XM_018140635.1"/>
</dbReference>
<protein>
    <submittedName>
        <fullName evidence="2">Uncharacterized protein</fullName>
    </submittedName>
</protein>
<proteinExistence type="predicted"/>
<evidence type="ECO:0000256" key="1">
    <source>
        <dbReference type="SAM" id="MobiDB-lite"/>
    </source>
</evidence>
<dbReference type="Proteomes" id="UP000038010">
    <property type="component" value="Unassembled WGS sequence"/>
</dbReference>
<feature type="region of interest" description="Disordered" evidence="1">
    <location>
        <begin position="76"/>
        <end position="120"/>
    </location>
</feature>
<dbReference type="GeneID" id="28732516"/>